<dbReference type="PANTHER" id="PTHR10694">
    <property type="entry name" value="LYSINE-SPECIFIC DEMETHYLASE"/>
    <property type="match status" value="1"/>
</dbReference>
<dbReference type="PANTHER" id="PTHR10694:SF7">
    <property type="entry name" value="[HISTONE H3]-TRIMETHYL-L-LYSINE(9) DEMETHYLASE"/>
    <property type="match status" value="1"/>
</dbReference>
<dbReference type="SMART" id="SM00558">
    <property type="entry name" value="JmjC"/>
    <property type="match status" value="1"/>
</dbReference>
<accession>A0A0P7BK28</accession>
<dbReference type="GO" id="GO:0005634">
    <property type="term" value="C:nucleus"/>
    <property type="evidence" value="ECO:0007669"/>
    <property type="project" value="TreeGrafter"/>
</dbReference>
<feature type="region of interest" description="Disordered" evidence="1">
    <location>
        <begin position="678"/>
        <end position="701"/>
    </location>
</feature>
<dbReference type="Proteomes" id="UP000050424">
    <property type="component" value="Unassembled WGS sequence"/>
</dbReference>
<proteinExistence type="predicted"/>
<dbReference type="Pfam" id="PF02373">
    <property type="entry name" value="JmjC"/>
    <property type="match status" value="1"/>
</dbReference>
<evidence type="ECO:0000259" key="2">
    <source>
        <dbReference type="PROSITE" id="PS51184"/>
    </source>
</evidence>
<comment type="caution">
    <text evidence="3">The sequence shown here is derived from an EMBL/GenBank/DDBJ whole genome shotgun (WGS) entry which is preliminary data.</text>
</comment>
<feature type="compositionally biased region" description="Pro residues" evidence="1">
    <location>
        <begin position="217"/>
        <end position="226"/>
    </location>
</feature>
<dbReference type="AlphaFoldDB" id="A0A0P7BK28"/>
<dbReference type="Gene3D" id="2.60.120.650">
    <property type="entry name" value="Cupin"/>
    <property type="match status" value="1"/>
</dbReference>
<dbReference type="SUPFAM" id="SSF51197">
    <property type="entry name" value="Clavaminate synthase-like"/>
    <property type="match status" value="1"/>
</dbReference>
<organism evidence="3 4">
    <name type="scientific">Neonectria ditissima</name>
    <dbReference type="NCBI Taxonomy" id="78410"/>
    <lineage>
        <taxon>Eukaryota</taxon>
        <taxon>Fungi</taxon>
        <taxon>Dikarya</taxon>
        <taxon>Ascomycota</taxon>
        <taxon>Pezizomycotina</taxon>
        <taxon>Sordariomycetes</taxon>
        <taxon>Hypocreomycetidae</taxon>
        <taxon>Hypocreales</taxon>
        <taxon>Nectriaceae</taxon>
        <taxon>Neonectria</taxon>
    </lineage>
</organism>
<dbReference type="OrthoDB" id="1678912at2759"/>
<dbReference type="GO" id="GO:0010468">
    <property type="term" value="P:regulation of gene expression"/>
    <property type="evidence" value="ECO:0007669"/>
    <property type="project" value="TreeGrafter"/>
</dbReference>
<evidence type="ECO:0000256" key="1">
    <source>
        <dbReference type="SAM" id="MobiDB-lite"/>
    </source>
</evidence>
<dbReference type="GO" id="GO:0051864">
    <property type="term" value="F:histone H3K36 demethylase activity"/>
    <property type="evidence" value="ECO:0007669"/>
    <property type="project" value="TreeGrafter"/>
</dbReference>
<evidence type="ECO:0000313" key="3">
    <source>
        <dbReference type="EMBL" id="KPM40619.1"/>
    </source>
</evidence>
<reference evidence="3 4" key="1">
    <citation type="submission" date="2015-09" db="EMBL/GenBank/DDBJ databases">
        <title>Draft genome of a European isolate of the apple canker pathogen Neonectria ditissima.</title>
        <authorList>
            <person name="Gomez-Cortecero A."/>
            <person name="Harrison R.J."/>
            <person name="Armitage A.D."/>
        </authorList>
    </citation>
    <scope>NUCLEOTIDE SEQUENCE [LARGE SCALE GENOMIC DNA]</scope>
    <source>
        <strain evidence="3 4">R09/05</strain>
    </source>
</reference>
<sequence length="701" mass="77800">MRKGWKFAPWGLMEGAKVRLRQVRTPHLTGLTHPTNLNPPAQPEPAGIHPALRVLRLAAACQWPDATTPHPTKEEPRKEEPYLGRPDLPARERGGSLLATLLAPRFSASFNPVKRPRLLFKTRPSCRLQRSAVSSLPLCSLPGPSSVLLFSVCHRAPIDRARRRPALSSSLPHRMRRGRLRTSLAGAGCRKRVPGALPASMESQPASLGLAPIEPATLPPSPPPLRPHPRRSPHEPAVAVQAHADPGPAAVTHPSQPTNQGLVPIPATLHLQVEPTPATDRQRPDQNLPPSDNVSPQPCLPTEQIPVHDAPGSPMSWGGSSALSDLNSSLFLVDEELTHFSIQHDYDDTDGHRVMRLEPTVDQWNDFPAMLAFARRQGADNDGCFKITLPLELQEALPDKNSQKVEANAYRPHQIKKNCFWRVDTVPSEGTFASSVPGPEFTASAAKAVDNLRKMYRKNNRKQIRNVRYRVDVPAWTPDQRLAAGVPQRSPIHPLKGDKLDRTRAIIPGIHTPYVYESGPHFGASFQIHAEDFRLVSLNHLYKGRKIWIVVPSTSVDIAEKALGRQNRCSQFMRHRAEFFFPQKLEKLGIPFRIVDQRPGETIVILPDAYHEGFSTGYTIAEAKNYADESWTTDTYQPCQPSCELVTAIPADLLRPLREGESQLNLCAGYVVISETETSGPAKRRLTGEDEENRRTKRTKG</sequence>
<keyword evidence="4" id="KW-1185">Reference proteome</keyword>
<feature type="compositionally biased region" description="Basic and acidic residues" evidence="1">
    <location>
        <begin position="71"/>
        <end position="89"/>
    </location>
</feature>
<gene>
    <name evidence="3" type="ORF">AK830_g5973</name>
</gene>
<dbReference type="PROSITE" id="PS51184">
    <property type="entry name" value="JMJC"/>
    <property type="match status" value="1"/>
</dbReference>
<feature type="region of interest" description="Disordered" evidence="1">
    <location>
        <begin position="276"/>
        <end position="319"/>
    </location>
</feature>
<dbReference type="InterPro" id="IPR003347">
    <property type="entry name" value="JmjC_dom"/>
</dbReference>
<name>A0A0P7BK28_9HYPO</name>
<dbReference type="GO" id="GO:0032454">
    <property type="term" value="F:histone H3K9 demethylase activity"/>
    <property type="evidence" value="ECO:0007669"/>
    <property type="project" value="TreeGrafter"/>
</dbReference>
<evidence type="ECO:0000313" key="4">
    <source>
        <dbReference type="Proteomes" id="UP000050424"/>
    </source>
</evidence>
<dbReference type="GO" id="GO:0000785">
    <property type="term" value="C:chromatin"/>
    <property type="evidence" value="ECO:0007669"/>
    <property type="project" value="TreeGrafter"/>
</dbReference>
<dbReference type="STRING" id="78410.A0A0P7BK28"/>
<feature type="region of interest" description="Disordered" evidence="1">
    <location>
        <begin position="210"/>
        <end position="240"/>
    </location>
</feature>
<feature type="domain" description="JmjC" evidence="2">
    <location>
        <begin position="475"/>
        <end position="643"/>
    </location>
</feature>
<protein>
    <recommendedName>
        <fullName evidence="2">JmjC domain-containing protein</fullName>
    </recommendedName>
</protein>
<dbReference type="EMBL" id="LKCW01000080">
    <property type="protein sequence ID" value="KPM40619.1"/>
    <property type="molecule type" value="Genomic_DNA"/>
</dbReference>
<feature type="region of interest" description="Disordered" evidence="1">
    <location>
        <begin position="65"/>
        <end position="89"/>
    </location>
</feature>